<sequence>MKKNALVLSVVGIVMTISAVVMLLTGGPPKADPAVTAQCQQRMSDQGAEMMKRCDEAAFATAMTATDANTAARAISAANNAEIGGNALAMFLLGLGIVLTIGGVIASRRNRPM</sequence>
<keyword evidence="1" id="KW-1133">Transmembrane helix</keyword>
<dbReference type="AlphaFoldDB" id="A0A494THV8"/>
<dbReference type="OrthoDB" id="7584332at2"/>
<dbReference type="GeneID" id="39491420"/>
<keyword evidence="3" id="KW-1185">Reference proteome</keyword>
<dbReference type="Proteomes" id="UP000276254">
    <property type="component" value="Plasmid unnamed1"/>
</dbReference>
<evidence type="ECO:0000313" key="3">
    <source>
        <dbReference type="Proteomes" id="UP000276254"/>
    </source>
</evidence>
<keyword evidence="2" id="KW-0614">Plasmid</keyword>
<feature type="transmembrane region" description="Helical" evidence="1">
    <location>
        <begin position="5"/>
        <end position="24"/>
    </location>
</feature>
<protein>
    <submittedName>
        <fullName evidence="2">Uncharacterized protein</fullName>
    </submittedName>
</protein>
<evidence type="ECO:0000256" key="1">
    <source>
        <dbReference type="SAM" id="Phobius"/>
    </source>
</evidence>
<organism evidence="2 3">
    <name type="scientific">Sphingomonas paeninsulae</name>
    <dbReference type="NCBI Taxonomy" id="2319844"/>
    <lineage>
        <taxon>Bacteria</taxon>
        <taxon>Pseudomonadati</taxon>
        <taxon>Pseudomonadota</taxon>
        <taxon>Alphaproteobacteria</taxon>
        <taxon>Sphingomonadales</taxon>
        <taxon>Sphingomonadaceae</taxon>
        <taxon>Sphingomonas</taxon>
    </lineage>
</organism>
<evidence type="ECO:0000313" key="2">
    <source>
        <dbReference type="EMBL" id="AYJ85018.1"/>
    </source>
</evidence>
<proteinExistence type="predicted"/>
<dbReference type="KEGG" id="spha:D3Y57_02935"/>
<geneLocation type="plasmid" evidence="2">
    <name>unnamed1</name>
</geneLocation>
<gene>
    <name evidence="2" type="ORF">D3Y57_02935</name>
</gene>
<name>A0A494THV8_SPHPE</name>
<dbReference type="EMBL" id="CP032828">
    <property type="protein sequence ID" value="AYJ85018.1"/>
    <property type="molecule type" value="Genomic_DNA"/>
</dbReference>
<feature type="transmembrane region" description="Helical" evidence="1">
    <location>
        <begin position="87"/>
        <end position="106"/>
    </location>
</feature>
<keyword evidence="1" id="KW-0472">Membrane</keyword>
<keyword evidence="1" id="KW-0812">Transmembrane</keyword>
<reference evidence="2 3" key="1">
    <citation type="submission" date="2018-09" db="EMBL/GenBank/DDBJ databases">
        <title>Sphingomonas peninsula sp. nov., isolated from fildes peninsula, Antarctic soil.</title>
        <authorList>
            <person name="Yingchao G."/>
        </authorList>
    </citation>
    <scope>NUCLEOTIDE SEQUENCE [LARGE SCALE GENOMIC DNA]</scope>
    <source>
        <strain evidence="2 3">YZ-8</strain>
        <plasmid evidence="2 3">unnamed1</plasmid>
    </source>
</reference>
<dbReference type="RefSeq" id="WP_121151188.1">
    <property type="nucleotide sequence ID" value="NZ_CP032828.1"/>
</dbReference>
<accession>A0A494THV8</accession>